<organism evidence="3 4">
    <name type="scientific">Prorocentrum cordatum</name>
    <dbReference type="NCBI Taxonomy" id="2364126"/>
    <lineage>
        <taxon>Eukaryota</taxon>
        <taxon>Sar</taxon>
        <taxon>Alveolata</taxon>
        <taxon>Dinophyceae</taxon>
        <taxon>Prorocentrales</taxon>
        <taxon>Prorocentraceae</taxon>
        <taxon>Prorocentrum</taxon>
    </lineage>
</organism>
<dbReference type="PANTHER" id="PTHR21228:SF40">
    <property type="entry name" value="LD45607P"/>
    <property type="match status" value="1"/>
</dbReference>
<dbReference type="EMBL" id="CAUYUJ010022617">
    <property type="protein sequence ID" value="CAK0911631.1"/>
    <property type="molecule type" value="Genomic_DNA"/>
</dbReference>
<protein>
    <recommendedName>
        <fullName evidence="2">RNA-editing substrate-binding complex 6 protein domain-containing protein</fullName>
    </recommendedName>
</protein>
<dbReference type="Pfam" id="PF26188">
    <property type="entry name" value="RESC6"/>
    <property type="match status" value="1"/>
</dbReference>
<feature type="domain" description="RNA-editing substrate-binding complex 6 protein" evidence="2">
    <location>
        <begin position="27"/>
        <end position="153"/>
    </location>
</feature>
<feature type="non-terminal residue" evidence="3">
    <location>
        <position position="1"/>
    </location>
</feature>
<evidence type="ECO:0000256" key="1">
    <source>
        <dbReference type="SAM" id="MobiDB-lite"/>
    </source>
</evidence>
<evidence type="ECO:0000313" key="4">
    <source>
        <dbReference type="Proteomes" id="UP001189429"/>
    </source>
</evidence>
<comment type="caution">
    <text evidence="3">The sequence shown here is derived from an EMBL/GenBank/DDBJ whole genome shotgun (WGS) entry which is preliminary data.</text>
</comment>
<dbReference type="InterPro" id="IPR058917">
    <property type="entry name" value="RESC6_dom"/>
</dbReference>
<feature type="region of interest" description="Disordered" evidence="1">
    <location>
        <begin position="178"/>
        <end position="223"/>
    </location>
</feature>
<feature type="compositionally biased region" description="Basic residues" evidence="1">
    <location>
        <begin position="1"/>
        <end position="13"/>
    </location>
</feature>
<sequence length="223" mass="23895">RTSSRARRGHSRRSSTWTRSSSSAQASLPRVATLNDQAISNVAWAFARARHGDPELFDALAVRAASRVEHFTGQALSNVACAFAKVSRKDERLFGAIATAAVARLAELQEQHISNLAWAYAHSGCARPPLLFDALSSAALARVAELSLQSVSNVAWAFAVAGRDDEESSSRACRARHCRAPVAATSRTTSPTSRGPSRGRGAARRPCGGAWAPRPPRGWARPR</sequence>
<evidence type="ECO:0000259" key="2">
    <source>
        <dbReference type="Pfam" id="PF26188"/>
    </source>
</evidence>
<dbReference type="PANTHER" id="PTHR21228">
    <property type="entry name" value="FAST LEU-RICH DOMAIN-CONTAINING"/>
    <property type="match status" value="1"/>
</dbReference>
<feature type="region of interest" description="Disordered" evidence="1">
    <location>
        <begin position="1"/>
        <end position="22"/>
    </location>
</feature>
<feature type="non-terminal residue" evidence="3">
    <location>
        <position position="223"/>
    </location>
</feature>
<gene>
    <name evidence="3" type="ORF">PCOR1329_LOCUS85465</name>
</gene>
<dbReference type="InterPro" id="IPR050870">
    <property type="entry name" value="FAST_kinase"/>
</dbReference>
<proteinExistence type="predicted"/>
<accession>A0ABN9YFK7</accession>
<evidence type="ECO:0000313" key="3">
    <source>
        <dbReference type="EMBL" id="CAK0911631.1"/>
    </source>
</evidence>
<reference evidence="3" key="1">
    <citation type="submission" date="2023-10" db="EMBL/GenBank/DDBJ databases">
        <authorList>
            <person name="Chen Y."/>
            <person name="Shah S."/>
            <person name="Dougan E. K."/>
            <person name="Thang M."/>
            <person name="Chan C."/>
        </authorList>
    </citation>
    <scope>NUCLEOTIDE SEQUENCE [LARGE SCALE GENOMIC DNA]</scope>
</reference>
<keyword evidence="4" id="KW-1185">Reference proteome</keyword>
<feature type="compositionally biased region" description="Low complexity" evidence="1">
    <location>
        <begin position="180"/>
        <end position="223"/>
    </location>
</feature>
<name>A0ABN9YFK7_9DINO</name>
<dbReference type="Proteomes" id="UP001189429">
    <property type="component" value="Unassembled WGS sequence"/>
</dbReference>